<dbReference type="AlphaFoldDB" id="A0A916WAS2"/>
<reference evidence="2" key="2">
    <citation type="submission" date="2020-09" db="EMBL/GenBank/DDBJ databases">
        <authorList>
            <person name="Sun Q."/>
            <person name="Zhou Y."/>
        </authorList>
    </citation>
    <scope>NUCLEOTIDE SEQUENCE</scope>
    <source>
        <strain evidence="2">CGMCC 1.15447</strain>
    </source>
</reference>
<name>A0A916WAS2_9BACT</name>
<gene>
    <name evidence="2" type="ORF">GCM10011507_35120</name>
</gene>
<dbReference type="EMBL" id="BMJB01000006">
    <property type="protein sequence ID" value="GGA80876.1"/>
    <property type="molecule type" value="Genomic_DNA"/>
</dbReference>
<accession>A0A916WAS2</accession>
<sequence length="99" mass="10816">MRLLFAATCPDVFLIEMGKGASGNFLASAAKECLPDLRVLLVEDLPDQETGCFADVVLPQGVEAAVLIERLRILTARKRGPRKRELPPPAWMPIMEGLA</sequence>
<comment type="caution">
    <text evidence="2">The sequence shown here is derived from an EMBL/GenBank/DDBJ whole genome shotgun (WGS) entry which is preliminary data.</text>
</comment>
<proteinExistence type="predicted"/>
<evidence type="ECO:0000313" key="3">
    <source>
        <dbReference type="Proteomes" id="UP000648801"/>
    </source>
</evidence>
<evidence type="ECO:0000256" key="1">
    <source>
        <dbReference type="SAM" id="MobiDB-lite"/>
    </source>
</evidence>
<evidence type="ECO:0000313" key="2">
    <source>
        <dbReference type="EMBL" id="GGA80876.1"/>
    </source>
</evidence>
<feature type="region of interest" description="Disordered" evidence="1">
    <location>
        <begin position="80"/>
        <end position="99"/>
    </location>
</feature>
<reference evidence="2" key="1">
    <citation type="journal article" date="2014" name="Int. J. Syst. Evol. Microbiol.">
        <title>Complete genome sequence of Corynebacterium casei LMG S-19264T (=DSM 44701T), isolated from a smear-ripened cheese.</title>
        <authorList>
            <consortium name="US DOE Joint Genome Institute (JGI-PGF)"/>
            <person name="Walter F."/>
            <person name="Albersmeier A."/>
            <person name="Kalinowski J."/>
            <person name="Ruckert C."/>
        </authorList>
    </citation>
    <scope>NUCLEOTIDE SEQUENCE</scope>
    <source>
        <strain evidence="2">CGMCC 1.15447</strain>
    </source>
</reference>
<organism evidence="2 3">
    <name type="scientific">Edaphobacter acidisoli</name>
    <dbReference type="NCBI Taxonomy" id="2040573"/>
    <lineage>
        <taxon>Bacteria</taxon>
        <taxon>Pseudomonadati</taxon>
        <taxon>Acidobacteriota</taxon>
        <taxon>Terriglobia</taxon>
        <taxon>Terriglobales</taxon>
        <taxon>Acidobacteriaceae</taxon>
        <taxon>Edaphobacter</taxon>
    </lineage>
</organism>
<keyword evidence="3" id="KW-1185">Reference proteome</keyword>
<protein>
    <submittedName>
        <fullName evidence="2">Uncharacterized protein</fullName>
    </submittedName>
</protein>
<dbReference type="Proteomes" id="UP000648801">
    <property type="component" value="Unassembled WGS sequence"/>
</dbReference>